<dbReference type="InterPro" id="IPR051856">
    <property type="entry name" value="CSR-E3_Ligase_Protein"/>
</dbReference>
<keyword evidence="4 6" id="KW-0472">Membrane</keyword>
<feature type="transmembrane region" description="Helical" evidence="6">
    <location>
        <begin position="296"/>
        <end position="325"/>
    </location>
</feature>
<feature type="domain" description="Dendritic cell-specific transmembrane protein-like" evidence="7">
    <location>
        <begin position="252"/>
        <end position="435"/>
    </location>
</feature>
<evidence type="ECO:0000313" key="8">
    <source>
        <dbReference type="Ensembl" id="ENSPNAP00000031423.1"/>
    </source>
</evidence>
<dbReference type="Pfam" id="PF07782">
    <property type="entry name" value="DC_STAMP"/>
    <property type="match status" value="1"/>
</dbReference>
<dbReference type="OrthoDB" id="9947082at2759"/>
<sequence>MLQWNYWPKFRTLLRNSTEFVWFSYSTPTPRSTSQIFTLLLMCLAISVSTAALLFHWLSDLLMYDPLTAGISTGIYGIAVLIFSFLIHPFRCAFTLMFPTMGTRQGRKLVLSMCAMIVILYILPNIAANIATITHLVKCTTENLARSLLSSAELSNKIKSDIVGKIQTIKNTGFHFVERLSNFNHSTDIKVSELRESLNNLSKHVEEDFSNAKQQLEEWKLLSSRIFAAVFVVYLFMDSTIYLKSYLTSVRFDNVYITGLLRKTANDRGIKVEAKDVKNGVNSTSFRMTKRELIRCLVPILQITLYLLMTVMLIMLDHIVFYLVATGESWLLDIPSTDISIQVNFTVDYQYCSFLYCINEKMVNISKMHSAIISPDAAQCKTKPSMLNPGVLGSLGLLYLLSYSLAFLEVYARRLRRKVASSFFQQQEMERIKFLIGKIILNKERCPKSFSSTEAETKIEKEMQRNDEVESRD</sequence>
<evidence type="ECO:0000259" key="7">
    <source>
        <dbReference type="Pfam" id="PF07782"/>
    </source>
</evidence>
<feature type="transmembrane region" description="Helical" evidence="6">
    <location>
        <begin position="69"/>
        <end position="88"/>
    </location>
</feature>
<organism evidence="8 9">
    <name type="scientific">Pygocentrus nattereri</name>
    <name type="common">Red-bellied piranha</name>
    <dbReference type="NCBI Taxonomy" id="42514"/>
    <lineage>
        <taxon>Eukaryota</taxon>
        <taxon>Metazoa</taxon>
        <taxon>Chordata</taxon>
        <taxon>Craniata</taxon>
        <taxon>Vertebrata</taxon>
        <taxon>Euteleostomi</taxon>
        <taxon>Actinopterygii</taxon>
        <taxon>Neopterygii</taxon>
        <taxon>Teleostei</taxon>
        <taxon>Ostariophysi</taxon>
        <taxon>Characiformes</taxon>
        <taxon>Characoidei</taxon>
        <taxon>Pygocentrus</taxon>
    </lineage>
</organism>
<evidence type="ECO:0000256" key="6">
    <source>
        <dbReference type="SAM" id="Phobius"/>
    </source>
</evidence>
<feature type="compositionally biased region" description="Basic and acidic residues" evidence="5">
    <location>
        <begin position="455"/>
        <end position="473"/>
    </location>
</feature>
<name>A0A3B4E6X0_PYGNA</name>
<dbReference type="PANTHER" id="PTHR21041">
    <property type="entry name" value="DENDRITIC CELL-SPECIFIC TRANSMEMBRANE PROTEIN"/>
    <property type="match status" value="1"/>
</dbReference>
<reference evidence="8" key="2">
    <citation type="submission" date="2025-08" db="UniProtKB">
        <authorList>
            <consortium name="Ensembl"/>
        </authorList>
    </citation>
    <scope>IDENTIFICATION</scope>
</reference>
<evidence type="ECO:0000256" key="3">
    <source>
        <dbReference type="ARBA" id="ARBA00022989"/>
    </source>
</evidence>
<gene>
    <name evidence="8" type="primary">OCSTAMP</name>
</gene>
<keyword evidence="3 6" id="KW-1133">Transmembrane helix</keyword>
<feature type="transmembrane region" description="Helical" evidence="6">
    <location>
        <begin position="36"/>
        <end position="57"/>
    </location>
</feature>
<dbReference type="PANTHER" id="PTHR21041:SF3">
    <property type="entry name" value="OSTEOCLAST STIMULATORY TRANSMEMBRANE PROTEIN"/>
    <property type="match status" value="1"/>
</dbReference>
<dbReference type="GeneTree" id="ENSGT00940000153269"/>
<evidence type="ECO:0000256" key="4">
    <source>
        <dbReference type="ARBA" id="ARBA00023136"/>
    </source>
</evidence>
<dbReference type="GO" id="GO:0016020">
    <property type="term" value="C:membrane"/>
    <property type="evidence" value="ECO:0007669"/>
    <property type="project" value="UniProtKB-SubCell"/>
</dbReference>
<dbReference type="GeneID" id="108425037"/>
<feature type="transmembrane region" description="Helical" evidence="6">
    <location>
        <begin position="391"/>
        <end position="412"/>
    </location>
</feature>
<dbReference type="AlphaFoldDB" id="A0A3B4E6X0"/>
<dbReference type="Proteomes" id="UP001501920">
    <property type="component" value="Chromosome 28"/>
</dbReference>
<evidence type="ECO:0000256" key="5">
    <source>
        <dbReference type="SAM" id="MobiDB-lite"/>
    </source>
</evidence>
<proteinExistence type="predicted"/>
<comment type="subcellular location">
    <subcellularLocation>
        <location evidence="1">Membrane</location>
        <topology evidence="1">Multi-pass membrane protein</topology>
    </subcellularLocation>
</comment>
<feature type="transmembrane region" description="Helical" evidence="6">
    <location>
        <begin position="226"/>
        <end position="243"/>
    </location>
</feature>
<evidence type="ECO:0000256" key="2">
    <source>
        <dbReference type="ARBA" id="ARBA00022692"/>
    </source>
</evidence>
<feature type="region of interest" description="Disordered" evidence="5">
    <location>
        <begin position="449"/>
        <end position="473"/>
    </location>
</feature>
<keyword evidence="2 6" id="KW-0812">Transmembrane</keyword>
<accession>A0A3B4E6X0</accession>
<evidence type="ECO:0000256" key="1">
    <source>
        <dbReference type="ARBA" id="ARBA00004141"/>
    </source>
</evidence>
<evidence type="ECO:0000313" key="9">
    <source>
        <dbReference type="Proteomes" id="UP001501920"/>
    </source>
</evidence>
<dbReference type="OMA" id="ARCVFSM"/>
<reference evidence="8 9" key="1">
    <citation type="submission" date="2020-10" db="EMBL/GenBank/DDBJ databases">
        <title>Pygocentrus nattereri (red-bellied piranha) genome, fPygNat1, primary haplotype.</title>
        <authorList>
            <person name="Myers G."/>
            <person name="Meyer A."/>
            <person name="Karagic N."/>
            <person name="Pippel M."/>
            <person name="Winkler S."/>
            <person name="Tracey A."/>
            <person name="Wood J."/>
            <person name="Formenti G."/>
            <person name="Howe K."/>
            <person name="Fedrigo O."/>
            <person name="Jarvis E.D."/>
        </authorList>
    </citation>
    <scope>NUCLEOTIDE SEQUENCE [LARGE SCALE GENOMIC DNA]</scope>
</reference>
<keyword evidence="9" id="KW-1185">Reference proteome</keyword>
<protein>
    <recommendedName>
        <fullName evidence="7">Dendritic cell-specific transmembrane protein-like domain-containing protein</fullName>
    </recommendedName>
</protein>
<feature type="transmembrane region" description="Helical" evidence="6">
    <location>
        <begin position="109"/>
        <end position="128"/>
    </location>
</feature>
<dbReference type="Ensembl" id="ENSPNAT00000020383.2">
    <property type="protein sequence ID" value="ENSPNAP00000031423.1"/>
    <property type="gene ID" value="ENSPNAG00000018751.2"/>
</dbReference>
<reference evidence="8" key="3">
    <citation type="submission" date="2025-09" db="UniProtKB">
        <authorList>
            <consortium name="Ensembl"/>
        </authorList>
    </citation>
    <scope>IDENTIFICATION</scope>
</reference>
<dbReference type="InterPro" id="IPR012858">
    <property type="entry name" value="DC_STAMP-like"/>
</dbReference>